<feature type="domain" description="FAD-binding" evidence="4">
    <location>
        <begin position="5"/>
        <end position="356"/>
    </location>
</feature>
<accession>A0A2V1CZ76</accession>
<reference evidence="5 6" key="1">
    <citation type="journal article" date="2018" name="Sci. Rep.">
        <title>Comparative genomics provides insights into the lifestyle and reveals functional heterogeneity of dark septate endophytic fungi.</title>
        <authorList>
            <person name="Knapp D.G."/>
            <person name="Nemeth J.B."/>
            <person name="Barry K."/>
            <person name="Hainaut M."/>
            <person name="Henrissat B."/>
            <person name="Johnson J."/>
            <person name="Kuo A."/>
            <person name="Lim J.H.P."/>
            <person name="Lipzen A."/>
            <person name="Nolan M."/>
            <person name="Ohm R.A."/>
            <person name="Tamas L."/>
            <person name="Grigoriev I.V."/>
            <person name="Spatafora J.W."/>
            <person name="Nagy L.G."/>
            <person name="Kovacs G.M."/>
        </authorList>
    </citation>
    <scope>NUCLEOTIDE SEQUENCE [LARGE SCALE GENOMIC DNA]</scope>
    <source>
        <strain evidence="5 6">DSE2036</strain>
    </source>
</reference>
<dbReference type="InterPro" id="IPR051704">
    <property type="entry name" value="FAD_aromatic-hydroxylase"/>
</dbReference>
<evidence type="ECO:0000313" key="6">
    <source>
        <dbReference type="Proteomes" id="UP000244855"/>
    </source>
</evidence>
<keyword evidence="2" id="KW-0274">FAD</keyword>
<evidence type="ECO:0000256" key="2">
    <source>
        <dbReference type="ARBA" id="ARBA00022827"/>
    </source>
</evidence>
<keyword evidence="6" id="KW-1185">Reference proteome</keyword>
<dbReference type="InterPro" id="IPR036188">
    <property type="entry name" value="FAD/NAD-bd_sf"/>
</dbReference>
<dbReference type="PANTHER" id="PTHR46865">
    <property type="entry name" value="OXIDOREDUCTASE-RELATED"/>
    <property type="match status" value="1"/>
</dbReference>
<dbReference type="GO" id="GO:0071949">
    <property type="term" value="F:FAD binding"/>
    <property type="evidence" value="ECO:0007669"/>
    <property type="project" value="InterPro"/>
</dbReference>
<dbReference type="STRING" id="97972.A0A2V1CZ76"/>
<proteinExistence type="predicted"/>
<dbReference type="AlphaFoldDB" id="A0A2V1CZ76"/>
<protein>
    <submittedName>
        <fullName evidence="5">FAD/NAD(P)-binding domain-containing protein</fullName>
    </submittedName>
</protein>
<dbReference type="Proteomes" id="UP000244855">
    <property type="component" value="Unassembled WGS sequence"/>
</dbReference>
<dbReference type="EMBL" id="KZ805976">
    <property type="protein sequence ID" value="PVH91060.1"/>
    <property type="molecule type" value="Genomic_DNA"/>
</dbReference>
<evidence type="ECO:0000259" key="4">
    <source>
        <dbReference type="Pfam" id="PF01494"/>
    </source>
</evidence>
<gene>
    <name evidence="5" type="ORF">DM02DRAFT_707066</name>
</gene>
<dbReference type="Gene3D" id="3.50.50.60">
    <property type="entry name" value="FAD/NAD(P)-binding domain"/>
    <property type="match status" value="1"/>
</dbReference>
<sequence>MPLRILIVGAGVTGPAFASLLQRFSVTSAHHVTVIERSPDLRLSGQQIDFKAQCIPILKKMNLLSVMREHTVAETGVEVVGNDDKAVAQFGVNPADKNGYALTSEYEIMRGDMIRVFYQDSLAQRARVEMEEKQSIKGSLTYEFNKSIEALHQSASSAEVTFSDGQKKDYDLVIAADGLFSRTRRLAFGRDINDAAFKSLGIHTCYFDIPRIASEGGLARMHLMPSCFFLTRTSGRPVTGAYVFTKKDSETLRASYSKPIEEQKKIWLRTMEDSDWQKERFVEGLKTCDNFYAHEQGQVKMDEFYKGRVALVGDSGYCPAPFTGLGTTCALIGCYVLAGELARHGDDVDTALKNYQKLMKPPIEELQHLPWLPFPASRMGVWIATSIAKWIYKLGIDKMLPDRGTEGGTKWALPEYPEMTFHTE</sequence>
<keyword evidence="1" id="KW-0285">Flavoprotein</keyword>
<dbReference type="GO" id="GO:0016491">
    <property type="term" value="F:oxidoreductase activity"/>
    <property type="evidence" value="ECO:0007669"/>
    <property type="project" value="UniProtKB-KW"/>
</dbReference>
<evidence type="ECO:0000313" key="5">
    <source>
        <dbReference type="EMBL" id="PVH91060.1"/>
    </source>
</evidence>
<name>A0A2V1CZ76_9PLEO</name>
<dbReference type="SUPFAM" id="SSF51905">
    <property type="entry name" value="FAD/NAD(P)-binding domain"/>
    <property type="match status" value="1"/>
</dbReference>
<evidence type="ECO:0000256" key="1">
    <source>
        <dbReference type="ARBA" id="ARBA00022630"/>
    </source>
</evidence>
<dbReference type="Gene3D" id="3.30.9.10">
    <property type="entry name" value="D-Amino Acid Oxidase, subunit A, domain 2"/>
    <property type="match status" value="1"/>
</dbReference>
<organism evidence="5 6">
    <name type="scientific">Periconia macrospinosa</name>
    <dbReference type="NCBI Taxonomy" id="97972"/>
    <lineage>
        <taxon>Eukaryota</taxon>
        <taxon>Fungi</taxon>
        <taxon>Dikarya</taxon>
        <taxon>Ascomycota</taxon>
        <taxon>Pezizomycotina</taxon>
        <taxon>Dothideomycetes</taxon>
        <taxon>Pleosporomycetidae</taxon>
        <taxon>Pleosporales</taxon>
        <taxon>Massarineae</taxon>
        <taxon>Periconiaceae</taxon>
        <taxon>Periconia</taxon>
    </lineage>
</organism>
<dbReference type="OrthoDB" id="655030at2759"/>
<dbReference type="PRINTS" id="PR00420">
    <property type="entry name" value="RNGMNOXGNASE"/>
</dbReference>
<dbReference type="PANTHER" id="PTHR46865:SF7">
    <property type="entry name" value="MONOOXYGENASE, PUTATIVE (AFU_ORTHOLOGUE AFUA_8G07040)-RELATED"/>
    <property type="match status" value="1"/>
</dbReference>
<evidence type="ECO:0000256" key="3">
    <source>
        <dbReference type="ARBA" id="ARBA00023002"/>
    </source>
</evidence>
<keyword evidence="3" id="KW-0560">Oxidoreductase</keyword>
<dbReference type="Pfam" id="PF01494">
    <property type="entry name" value="FAD_binding_3"/>
    <property type="match status" value="1"/>
</dbReference>
<dbReference type="InterPro" id="IPR002938">
    <property type="entry name" value="FAD-bd"/>
</dbReference>